<dbReference type="Pfam" id="PF01337">
    <property type="entry name" value="Barstar"/>
    <property type="match status" value="1"/>
</dbReference>
<evidence type="ECO:0000313" key="4">
    <source>
        <dbReference type="Proteomes" id="UP000540417"/>
    </source>
</evidence>
<accession>A0A7U7TVQ7</accession>
<dbReference type="EMBL" id="AABGVJ010000003">
    <property type="protein sequence ID" value="EAH4373218.1"/>
    <property type="molecule type" value="Genomic_DNA"/>
</dbReference>
<dbReference type="RefSeq" id="WP_077955374.1">
    <property type="nucleotide sequence ID" value="NZ_MKMQ01000008.1"/>
</dbReference>
<reference evidence="3 4" key="1">
    <citation type="submission" date="2019-04" db="EMBL/GenBank/DDBJ databases">
        <authorList>
            <consortium name="GenomeTrakr: Next Generation Sequencing Network for Food Pathogen Tracability"/>
        </authorList>
    </citation>
    <scope>NUCLEOTIDE SEQUENCE [LARGE SCALE GENOMIC DNA]</scope>
    <source>
        <strain evidence="3 4">LS1419</strain>
    </source>
</reference>
<organism evidence="3 4">
    <name type="scientific">Listeria monocytogenes</name>
    <dbReference type="NCBI Taxonomy" id="1639"/>
    <lineage>
        <taxon>Bacteria</taxon>
        <taxon>Bacillati</taxon>
        <taxon>Bacillota</taxon>
        <taxon>Bacilli</taxon>
        <taxon>Bacillales</taxon>
        <taxon>Listeriaceae</taxon>
        <taxon>Listeria</taxon>
    </lineage>
</organism>
<dbReference type="InterPro" id="IPR000468">
    <property type="entry name" value="Barstar"/>
</dbReference>
<gene>
    <name evidence="3" type="ORF">E5H26_10980</name>
</gene>
<comment type="similarity">
    <text evidence="1">Belongs to the barstar family.</text>
</comment>
<sequence>MIKNEISRVNTIDILELEKNAKKNECYIVNIRGGNIQTKKIFLELMTEKFLLPDSTGWDSFTDWMTDLSWIDNPCFCIIIKDYTDFLKKDIESKEIVMEIFKEDILPFWENGVTQTVVEGKPRSFKVYLVK</sequence>
<dbReference type="InterPro" id="IPR035905">
    <property type="entry name" value="Barstar-like_sf"/>
</dbReference>
<dbReference type="Proteomes" id="UP000540417">
    <property type="component" value="Unassembled WGS sequence"/>
</dbReference>
<evidence type="ECO:0000256" key="1">
    <source>
        <dbReference type="ARBA" id="ARBA00006845"/>
    </source>
</evidence>
<evidence type="ECO:0000259" key="2">
    <source>
        <dbReference type="Pfam" id="PF01337"/>
    </source>
</evidence>
<comment type="caution">
    <text evidence="3">The sequence shown here is derived from an EMBL/GenBank/DDBJ whole genome shotgun (WGS) entry which is preliminary data.</text>
</comment>
<dbReference type="SUPFAM" id="SSF52038">
    <property type="entry name" value="Barstar-related"/>
    <property type="match status" value="1"/>
</dbReference>
<dbReference type="AlphaFoldDB" id="A0A7U7TVQ7"/>
<evidence type="ECO:0000313" key="3">
    <source>
        <dbReference type="EMBL" id="EAH4373218.1"/>
    </source>
</evidence>
<dbReference type="Gene3D" id="3.30.370.10">
    <property type="entry name" value="Barstar-like"/>
    <property type="match status" value="1"/>
</dbReference>
<proteinExistence type="inferred from homology"/>
<protein>
    <recommendedName>
        <fullName evidence="2">Barstar (barnase inhibitor) domain-containing protein</fullName>
    </recommendedName>
</protein>
<feature type="domain" description="Barstar (barnase inhibitor)" evidence="2">
    <location>
        <begin position="28"/>
        <end position="109"/>
    </location>
</feature>
<name>A0A7U7TVQ7_LISMN</name>